<organism evidence="2 3">
    <name type="scientific">Enterobacter cloacae subsp. cloacae (strain ATCC 13047 / DSM 30054 / NBRC 13535 / NCTC 10005 / WDCM 00083 / NCDC 279-56)</name>
    <dbReference type="NCBI Taxonomy" id="716541"/>
    <lineage>
        <taxon>Bacteria</taxon>
        <taxon>Pseudomonadati</taxon>
        <taxon>Pseudomonadota</taxon>
        <taxon>Gammaproteobacteria</taxon>
        <taxon>Enterobacterales</taxon>
        <taxon>Enterobacteriaceae</taxon>
        <taxon>Enterobacter</taxon>
        <taxon>Enterobacter cloacae complex</taxon>
    </lineage>
</organism>
<evidence type="ECO:0000313" key="3">
    <source>
        <dbReference type="Proteomes" id="UP000002363"/>
    </source>
</evidence>
<accession>A0A0H3CW00</accession>
<geneLocation type="plasmid" evidence="2 3">
    <name>pECL_A</name>
</geneLocation>
<dbReference type="OrthoDB" id="9900898at2"/>
<feature type="region of interest" description="Disordered" evidence="1">
    <location>
        <begin position="83"/>
        <end position="117"/>
    </location>
</feature>
<dbReference type="KEGG" id="enc:ECL_A138"/>
<keyword evidence="2" id="KW-0614">Plasmid</keyword>
<feature type="region of interest" description="Disordered" evidence="1">
    <location>
        <begin position="1"/>
        <end position="35"/>
    </location>
</feature>
<reference evidence="2 3" key="1">
    <citation type="journal article" date="2010" name="J. Bacteriol.">
        <title>Complete genome sequence of Enterobacter cloacae subsp. cloacae type strain ATCC 13047.</title>
        <authorList>
            <person name="Ren Y."/>
            <person name="Ren Y."/>
            <person name="Zhou Z."/>
            <person name="Guo X."/>
            <person name="Li Y."/>
            <person name="Feng L."/>
            <person name="Wang L."/>
        </authorList>
    </citation>
    <scope>NUCLEOTIDE SEQUENCE [LARGE SCALE GENOMIC DNA]</scope>
    <source>
        <strain evidence="3">ATCC 13047 / DSM 30054 / NBRC 13535 / NCTC 10005 / WDCM 00083 / NCDC 279-56</strain>
        <plasmid evidence="2">pECL_A</plasmid>
    </source>
</reference>
<proteinExistence type="predicted"/>
<gene>
    <name evidence="2" type="ordered locus">ECL_A138</name>
</gene>
<dbReference type="EMBL" id="CP001919">
    <property type="protein sequence ID" value="ADF64825.1"/>
    <property type="molecule type" value="Genomic_DNA"/>
</dbReference>
<dbReference type="HOGENOM" id="CLU_2081119_0_0_6"/>
<protein>
    <submittedName>
        <fullName evidence="2">Uncharacterized protein</fullName>
    </submittedName>
</protein>
<sequence>MIGSLCPGGCHQGNRKKTLPLRGNREGESASGAPAIPRYRTSLLTCLQNRRPAGQLSQLQLCYGHNPKAGQGDGPLRLPARVAVRSSSPTPPGRLLTHPPGSAEPASGFGLTLGSDG</sequence>
<name>A0A0H3CW00_ENTCC</name>
<dbReference type="EnsemblBacteria" id="ADF64825">
    <property type="protein sequence ID" value="ADF64825"/>
    <property type="gene ID" value="ECL_A138"/>
</dbReference>
<evidence type="ECO:0000313" key="2">
    <source>
        <dbReference type="EMBL" id="ADF64825.1"/>
    </source>
</evidence>
<dbReference type="Proteomes" id="UP000002363">
    <property type="component" value="Plasmid pECL_A"/>
</dbReference>
<keyword evidence="3" id="KW-1185">Reference proteome</keyword>
<evidence type="ECO:0000256" key="1">
    <source>
        <dbReference type="SAM" id="MobiDB-lite"/>
    </source>
</evidence>
<dbReference type="AlphaFoldDB" id="A0A0H3CW00"/>